<feature type="region of interest" description="Disordered" evidence="1">
    <location>
        <begin position="245"/>
        <end position="271"/>
    </location>
</feature>
<dbReference type="InterPro" id="IPR029063">
    <property type="entry name" value="SAM-dependent_MTases_sf"/>
</dbReference>
<dbReference type="PANTHER" id="PTHR43861">
    <property type="entry name" value="TRANS-ACONITATE 2-METHYLTRANSFERASE-RELATED"/>
    <property type="match status" value="1"/>
</dbReference>
<dbReference type="Gene3D" id="3.40.50.150">
    <property type="entry name" value="Vaccinia Virus protein VP39"/>
    <property type="match status" value="1"/>
</dbReference>
<keyword evidence="3" id="KW-1185">Reference proteome</keyword>
<evidence type="ECO:0000313" key="2">
    <source>
        <dbReference type="EMBL" id="RCK70140.1"/>
    </source>
</evidence>
<sequence length="271" mass="30005">MDRGPDAPDTEVTDAFTRTAASYDRLVGLNPGYHDHLLASARALLEHVPADGPLRLLDLGCGSGASTRALVQAVEETGRSEQTELTGVDASSGMLASARIKRWPRWVRFRLGRAQDLGSDTTRYDGVLAAYLVRNVPERDQLVADLFEVLRPGGVLVLHEYAVRGHRRAAAVWTLVCWTIVIPLAALVARKVDLHHYLWRSVLDFDSVQQLQERLQRGGFTDIRHRTVGGWQRGIVHTVLARKPEQAEQTWPAEQAAPVEDEQPERAGDAA</sequence>
<dbReference type="PANTHER" id="PTHR43861:SF1">
    <property type="entry name" value="TRANS-ACONITATE 2-METHYLTRANSFERASE"/>
    <property type="match status" value="1"/>
</dbReference>
<dbReference type="Proteomes" id="UP000252770">
    <property type="component" value="Unassembled WGS sequence"/>
</dbReference>
<evidence type="ECO:0000256" key="1">
    <source>
        <dbReference type="SAM" id="MobiDB-lite"/>
    </source>
</evidence>
<dbReference type="SUPFAM" id="SSF53335">
    <property type="entry name" value="S-adenosyl-L-methionine-dependent methyltransferases"/>
    <property type="match status" value="1"/>
</dbReference>
<gene>
    <name evidence="2" type="ORF">DT076_08535</name>
</gene>
<comment type="caution">
    <text evidence="2">The sequence shown here is derived from an EMBL/GenBank/DDBJ whole genome shotgun (WGS) entry which is preliminary data.</text>
</comment>
<protein>
    <submittedName>
        <fullName evidence="2">Methyltransferase domain-containing protein</fullName>
    </submittedName>
</protein>
<dbReference type="GO" id="GO:0008168">
    <property type="term" value="F:methyltransferase activity"/>
    <property type="evidence" value="ECO:0007669"/>
    <property type="project" value="UniProtKB-KW"/>
</dbReference>
<dbReference type="Pfam" id="PF01209">
    <property type="entry name" value="Ubie_methyltran"/>
    <property type="match status" value="1"/>
</dbReference>
<dbReference type="AlphaFoldDB" id="A0A367YWE2"/>
<dbReference type="CDD" id="cd02440">
    <property type="entry name" value="AdoMet_MTases"/>
    <property type="match status" value="1"/>
</dbReference>
<dbReference type="EMBL" id="QOUI01000004">
    <property type="protein sequence ID" value="RCK70140.1"/>
    <property type="molecule type" value="Genomic_DNA"/>
</dbReference>
<organism evidence="2 3">
    <name type="scientific">Desertihabitans brevis</name>
    <dbReference type="NCBI Taxonomy" id="2268447"/>
    <lineage>
        <taxon>Bacteria</taxon>
        <taxon>Bacillati</taxon>
        <taxon>Actinomycetota</taxon>
        <taxon>Actinomycetes</taxon>
        <taxon>Propionibacteriales</taxon>
        <taxon>Propionibacteriaceae</taxon>
        <taxon>Desertihabitans</taxon>
    </lineage>
</organism>
<evidence type="ECO:0000313" key="3">
    <source>
        <dbReference type="Proteomes" id="UP000252770"/>
    </source>
</evidence>
<dbReference type="GO" id="GO:0032259">
    <property type="term" value="P:methylation"/>
    <property type="evidence" value="ECO:0007669"/>
    <property type="project" value="UniProtKB-KW"/>
</dbReference>
<accession>A0A367YWE2</accession>
<keyword evidence="2" id="KW-0489">Methyltransferase</keyword>
<reference evidence="2 3" key="1">
    <citation type="submission" date="2018-07" db="EMBL/GenBank/DDBJ databases">
        <title>Desertimonas flava gen. nov. sp. nov.</title>
        <authorList>
            <person name="Liu S."/>
        </authorList>
    </citation>
    <scope>NUCLEOTIDE SEQUENCE [LARGE SCALE GENOMIC DNA]</scope>
    <source>
        <strain evidence="2 3">16Sb5-5</strain>
    </source>
</reference>
<name>A0A367YWE2_9ACTN</name>
<keyword evidence="2" id="KW-0808">Transferase</keyword>
<proteinExistence type="predicted"/>